<sequence length="233" mass="26241">MQIVLKGIDSCVDPLEPMFRVELEPNDIKLKNEIHPIYDLKFLLHRKITVEEPHKRTGPVQCHNCQEYGHTKTYCKLPTVCVVCGELHGTANCNKPKNNLNYKKCSNCGGNHTANYRGCPVYSVVKLSMKPKPKPVSDQARNVLPAPVAYPLMVQATTKQVSYADAVKNNSEVKKKVESANISPNMDFNYSRLEATVENLVQTINNFTTTMTSMMQEMLRMQSTLLQAIVNKP</sequence>
<name>A0A4C1TMW5_EUMVA</name>
<reference evidence="2 3" key="1">
    <citation type="journal article" date="2019" name="Commun. Biol.">
        <title>The bagworm genome reveals a unique fibroin gene that provides high tensile strength.</title>
        <authorList>
            <person name="Kono N."/>
            <person name="Nakamura H."/>
            <person name="Ohtoshi R."/>
            <person name="Tomita M."/>
            <person name="Numata K."/>
            <person name="Arakawa K."/>
        </authorList>
    </citation>
    <scope>NUCLEOTIDE SEQUENCE [LARGE SCALE GENOMIC DNA]</scope>
</reference>
<dbReference type="GO" id="GO:0003676">
    <property type="term" value="F:nucleic acid binding"/>
    <property type="evidence" value="ECO:0007669"/>
    <property type="project" value="InterPro"/>
</dbReference>
<dbReference type="EMBL" id="BGZK01005788">
    <property type="protein sequence ID" value="GBP15455.1"/>
    <property type="molecule type" value="Genomic_DNA"/>
</dbReference>
<comment type="caution">
    <text evidence="2">The sequence shown here is derived from an EMBL/GenBank/DDBJ whole genome shotgun (WGS) entry which is preliminary data.</text>
</comment>
<accession>A0A4C1TMW5</accession>
<evidence type="ECO:0000313" key="2">
    <source>
        <dbReference type="EMBL" id="GBP15455.1"/>
    </source>
</evidence>
<dbReference type="Proteomes" id="UP000299102">
    <property type="component" value="Unassembled WGS sequence"/>
</dbReference>
<dbReference type="SUPFAM" id="SSF57756">
    <property type="entry name" value="Retrovirus zinc finger-like domains"/>
    <property type="match status" value="1"/>
</dbReference>
<dbReference type="GO" id="GO:0008270">
    <property type="term" value="F:zinc ion binding"/>
    <property type="evidence" value="ECO:0007669"/>
    <property type="project" value="InterPro"/>
</dbReference>
<evidence type="ECO:0000259" key="1">
    <source>
        <dbReference type="Pfam" id="PF07530"/>
    </source>
</evidence>
<protein>
    <submittedName>
        <fullName evidence="2">Nucleic-acid-binding protein from transposon X-element</fullName>
    </submittedName>
</protein>
<dbReference type="InterPro" id="IPR006579">
    <property type="entry name" value="Pre_C2HC_dom"/>
</dbReference>
<dbReference type="AlphaFoldDB" id="A0A4C1TMW5"/>
<dbReference type="OrthoDB" id="8054297at2759"/>
<feature type="domain" description="Pre-C2HC" evidence="1">
    <location>
        <begin position="17"/>
        <end position="57"/>
    </location>
</feature>
<dbReference type="Pfam" id="PF07530">
    <property type="entry name" value="PRE_C2HC"/>
    <property type="match status" value="1"/>
</dbReference>
<proteinExistence type="predicted"/>
<dbReference type="InterPro" id="IPR036875">
    <property type="entry name" value="Znf_CCHC_sf"/>
</dbReference>
<keyword evidence="3" id="KW-1185">Reference proteome</keyword>
<evidence type="ECO:0000313" key="3">
    <source>
        <dbReference type="Proteomes" id="UP000299102"/>
    </source>
</evidence>
<gene>
    <name evidence="2" type="primary">ORF1</name>
    <name evidence="2" type="ORF">EVAR_67972_1</name>
</gene>
<organism evidence="2 3">
    <name type="scientific">Eumeta variegata</name>
    <name type="common">Bagworm moth</name>
    <name type="synonym">Eumeta japonica</name>
    <dbReference type="NCBI Taxonomy" id="151549"/>
    <lineage>
        <taxon>Eukaryota</taxon>
        <taxon>Metazoa</taxon>
        <taxon>Ecdysozoa</taxon>
        <taxon>Arthropoda</taxon>
        <taxon>Hexapoda</taxon>
        <taxon>Insecta</taxon>
        <taxon>Pterygota</taxon>
        <taxon>Neoptera</taxon>
        <taxon>Endopterygota</taxon>
        <taxon>Lepidoptera</taxon>
        <taxon>Glossata</taxon>
        <taxon>Ditrysia</taxon>
        <taxon>Tineoidea</taxon>
        <taxon>Psychidae</taxon>
        <taxon>Oiketicinae</taxon>
        <taxon>Eumeta</taxon>
    </lineage>
</organism>